<feature type="domain" description="Major facilitator superfamily (MFS) profile" evidence="7">
    <location>
        <begin position="77"/>
        <end position="522"/>
    </location>
</feature>
<dbReference type="OrthoDB" id="6612291at2759"/>
<feature type="transmembrane region" description="Helical" evidence="6">
    <location>
        <begin position="212"/>
        <end position="235"/>
    </location>
</feature>
<reference evidence="8 9" key="1">
    <citation type="submission" date="2018-11" db="EMBL/GenBank/DDBJ databases">
        <title>Genome sequence of Apiotrichum porosum DSM 27194.</title>
        <authorList>
            <person name="Aliyu H."/>
            <person name="Gorte O."/>
            <person name="Ochsenreither K."/>
        </authorList>
    </citation>
    <scope>NUCLEOTIDE SEQUENCE [LARGE SCALE GENOMIC DNA]</scope>
    <source>
        <strain evidence="8 9">DSM 27194</strain>
    </source>
</reference>
<dbReference type="InterPro" id="IPR050360">
    <property type="entry name" value="MFS_Sugar_Transporters"/>
</dbReference>
<dbReference type="AlphaFoldDB" id="A0A427XI31"/>
<dbReference type="Gene3D" id="1.20.1250.20">
    <property type="entry name" value="MFS general substrate transporter like domains"/>
    <property type="match status" value="1"/>
</dbReference>
<dbReference type="PROSITE" id="PS00217">
    <property type="entry name" value="SUGAR_TRANSPORT_2"/>
    <property type="match status" value="1"/>
</dbReference>
<keyword evidence="9" id="KW-1185">Reference proteome</keyword>
<feature type="transmembrane region" description="Helical" evidence="6">
    <location>
        <begin position="183"/>
        <end position="200"/>
    </location>
</feature>
<dbReference type="GeneID" id="39586665"/>
<dbReference type="InterPro" id="IPR005828">
    <property type="entry name" value="MFS_sugar_transport-like"/>
</dbReference>
<feature type="transmembrane region" description="Helical" evidence="6">
    <location>
        <begin position="427"/>
        <end position="447"/>
    </location>
</feature>
<feature type="transmembrane region" description="Helical" evidence="6">
    <location>
        <begin position="401"/>
        <end position="421"/>
    </location>
</feature>
<feature type="transmembrane region" description="Helical" evidence="6">
    <location>
        <begin position="154"/>
        <end position="177"/>
    </location>
</feature>
<evidence type="ECO:0000256" key="5">
    <source>
        <dbReference type="ARBA" id="ARBA00023136"/>
    </source>
</evidence>
<evidence type="ECO:0000259" key="7">
    <source>
        <dbReference type="PROSITE" id="PS50850"/>
    </source>
</evidence>
<comment type="similarity">
    <text evidence="2">Belongs to the major facilitator superfamily. Sugar transporter (TC 2.A.1.1) family.</text>
</comment>
<name>A0A427XI31_9TREE</name>
<gene>
    <name evidence="8" type="ORF">EHS24_002122</name>
</gene>
<feature type="transmembrane region" description="Helical" evidence="6">
    <location>
        <begin position="247"/>
        <end position="267"/>
    </location>
</feature>
<dbReference type="PANTHER" id="PTHR48022">
    <property type="entry name" value="PLASTIDIC GLUCOSE TRANSPORTER 4"/>
    <property type="match status" value="1"/>
</dbReference>
<feature type="transmembrane region" description="Helical" evidence="6">
    <location>
        <begin position="501"/>
        <end position="518"/>
    </location>
</feature>
<dbReference type="EMBL" id="RSCE01000012">
    <property type="protein sequence ID" value="RSH78397.1"/>
    <property type="molecule type" value="Genomic_DNA"/>
</dbReference>
<dbReference type="Proteomes" id="UP000279236">
    <property type="component" value="Unassembled WGS sequence"/>
</dbReference>
<comment type="subcellular location">
    <subcellularLocation>
        <location evidence="1">Membrane</location>
        <topology evidence="1">Multi-pass membrane protein</topology>
    </subcellularLocation>
</comment>
<organism evidence="8 9">
    <name type="scientific">Apiotrichum porosum</name>
    <dbReference type="NCBI Taxonomy" id="105984"/>
    <lineage>
        <taxon>Eukaryota</taxon>
        <taxon>Fungi</taxon>
        <taxon>Dikarya</taxon>
        <taxon>Basidiomycota</taxon>
        <taxon>Agaricomycotina</taxon>
        <taxon>Tremellomycetes</taxon>
        <taxon>Trichosporonales</taxon>
        <taxon>Trichosporonaceae</taxon>
        <taxon>Apiotrichum</taxon>
    </lineage>
</organism>
<keyword evidence="3 6" id="KW-0812">Transmembrane</keyword>
<dbReference type="GO" id="GO:0005351">
    <property type="term" value="F:carbohydrate:proton symporter activity"/>
    <property type="evidence" value="ECO:0007669"/>
    <property type="project" value="TreeGrafter"/>
</dbReference>
<dbReference type="InterPro" id="IPR036259">
    <property type="entry name" value="MFS_trans_sf"/>
</dbReference>
<dbReference type="PANTHER" id="PTHR48022:SF33">
    <property type="entry name" value="SUGAR PERMEASE, PUTATIVE (AFU_ORTHOLOGUE AFUA_6G12040)-RELATED"/>
    <property type="match status" value="1"/>
</dbReference>
<evidence type="ECO:0000313" key="9">
    <source>
        <dbReference type="Proteomes" id="UP000279236"/>
    </source>
</evidence>
<dbReference type="RefSeq" id="XP_028473544.1">
    <property type="nucleotide sequence ID" value="XM_028617866.1"/>
</dbReference>
<keyword evidence="4 6" id="KW-1133">Transmembrane helix</keyword>
<evidence type="ECO:0000256" key="3">
    <source>
        <dbReference type="ARBA" id="ARBA00022692"/>
    </source>
</evidence>
<accession>A0A427XI31</accession>
<proteinExistence type="inferred from homology"/>
<feature type="transmembrane region" description="Helical" evidence="6">
    <location>
        <begin position="122"/>
        <end position="142"/>
    </location>
</feature>
<evidence type="ECO:0000256" key="2">
    <source>
        <dbReference type="ARBA" id="ARBA00010992"/>
    </source>
</evidence>
<dbReference type="PROSITE" id="PS50850">
    <property type="entry name" value="MFS"/>
    <property type="match status" value="1"/>
</dbReference>
<feature type="transmembrane region" description="Helical" evidence="6">
    <location>
        <begin position="468"/>
        <end position="489"/>
    </location>
</feature>
<dbReference type="InterPro" id="IPR005829">
    <property type="entry name" value="Sugar_transporter_CS"/>
</dbReference>
<dbReference type="InterPro" id="IPR020846">
    <property type="entry name" value="MFS_dom"/>
</dbReference>
<sequence length="565" mass="61589">MKPDSKSDTSLDMDLKHEDNFVENAIQGKTIFFPDNLKDYPDAPTYALVAEGYDLLEEEKTWSNWRTLKTNWRQVLHTMPYLIACIGQGYDSGANGIAGAMGAFLIKFGEPTAAGSLAIPSLWLSLWGAFLYLGMAFGNAMTGSLVDRWGPRRVILVASVCMFFPVALQCFAVNSIMLLFGKMLGGIPMGIFIVSANNFISESVGIKLRAPMSCLVGLMSNFGLVLGLTVGYMGIGHIDNGWNSWRLLFAVQFLFPGLTIVTVIFAADSPVYAVKKGRPDIALKMIARLNGPKDRHTQARLAVVQQTVAVEQLAHTHYGASHWADLVSNPIDRNRTFTTIGLWVSQAFGGASFLGQGLYFLSQLGINFDIVFSISISLVALSALMSIFTGYILESVGRRNVFVYGNIFHMGILAAVGGLGWAKSTGAGWALAILLNLGISTQVFATNSPAYTLMNEISSFRLRAKTQALSMFCNNVLVCGFNLMVPYVFQAPGNLGSKTALIFAGLEIFVIAFGYAYVPETRNRTAAEIDLLYENKTPARHFEKTDTAVLQHEEIVSHAQGQGHA</sequence>
<feature type="transmembrane region" description="Helical" evidence="6">
    <location>
        <begin position="366"/>
        <end position="389"/>
    </location>
</feature>
<keyword evidence="5 6" id="KW-0472">Membrane</keyword>
<protein>
    <recommendedName>
        <fullName evidence="7">Major facilitator superfamily (MFS) profile domain-containing protein</fullName>
    </recommendedName>
</protein>
<evidence type="ECO:0000256" key="6">
    <source>
        <dbReference type="SAM" id="Phobius"/>
    </source>
</evidence>
<dbReference type="GO" id="GO:0016020">
    <property type="term" value="C:membrane"/>
    <property type="evidence" value="ECO:0007669"/>
    <property type="project" value="UniProtKB-SubCell"/>
</dbReference>
<feature type="transmembrane region" description="Helical" evidence="6">
    <location>
        <begin position="340"/>
        <end position="360"/>
    </location>
</feature>
<comment type="caution">
    <text evidence="8">The sequence shown here is derived from an EMBL/GenBank/DDBJ whole genome shotgun (WGS) entry which is preliminary data.</text>
</comment>
<dbReference type="Pfam" id="PF00083">
    <property type="entry name" value="Sugar_tr"/>
    <property type="match status" value="1"/>
</dbReference>
<evidence type="ECO:0000256" key="4">
    <source>
        <dbReference type="ARBA" id="ARBA00022989"/>
    </source>
</evidence>
<evidence type="ECO:0000313" key="8">
    <source>
        <dbReference type="EMBL" id="RSH78397.1"/>
    </source>
</evidence>
<dbReference type="PROSITE" id="PS00216">
    <property type="entry name" value="SUGAR_TRANSPORT_1"/>
    <property type="match status" value="1"/>
</dbReference>
<dbReference type="SUPFAM" id="SSF103473">
    <property type="entry name" value="MFS general substrate transporter"/>
    <property type="match status" value="1"/>
</dbReference>
<evidence type="ECO:0000256" key="1">
    <source>
        <dbReference type="ARBA" id="ARBA00004141"/>
    </source>
</evidence>